<keyword evidence="2" id="KW-1185">Reference proteome</keyword>
<proteinExistence type="predicted"/>
<accession>A0ABV7EHT8</accession>
<gene>
    <name evidence="1" type="ORF">ACFODK_11410</name>
</gene>
<dbReference type="RefSeq" id="WP_336919121.1">
    <property type="nucleotide sequence ID" value="NZ_JBANRN010000008.1"/>
</dbReference>
<reference evidence="2" key="1">
    <citation type="journal article" date="2019" name="Int. J. Syst. Evol. Microbiol.">
        <title>The Global Catalogue of Microorganisms (GCM) 10K type strain sequencing project: providing services to taxonomists for standard genome sequencing and annotation.</title>
        <authorList>
            <consortium name="The Broad Institute Genomics Platform"/>
            <consortium name="The Broad Institute Genome Sequencing Center for Infectious Disease"/>
            <person name="Wu L."/>
            <person name="Ma J."/>
        </authorList>
    </citation>
    <scope>NUCLEOTIDE SEQUENCE [LARGE SCALE GENOMIC DNA]</scope>
    <source>
        <strain evidence="2">KCTC 52606</strain>
    </source>
</reference>
<sequence length="49" mass="5337">MGRIIGPNRSDDARGSCRIEYRQNGISAIICTAVAGPRSYIVNFIVPDI</sequence>
<organism evidence="1 2">
    <name type="scientific">Alteraurantiacibacter lauratis</name>
    <dbReference type="NCBI Taxonomy" id="2054627"/>
    <lineage>
        <taxon>Bacteria</taxon>
        <taxon>Pseudomonadati</taxon>
        <taxon>Pseudomonadota</taxon>
        <taxon>Alphaproteobacteria</taxon>
        <taxon>Sphingomonadales</taxon>
        <taxon>Erythrobacteraceae</taxon>
        <taxon>Alteraurantiacibacter</taxon>
    </lineage>
</organism>
<dbReference type="EMBL" id="JBHRSU010000033">
    <property type="protein sequence ID" value="MFC3101496.1"/>
    <property type="molecule type" value="Genomic_DNA"/>
</dbReference>
<dbReference type="Proteomes" id="UP001595378">
    <property type="component" value="Unassembled WGS sequence"/>
</dbReference>
<protein>
    <recommendedName>
        <fullName evidence="3">Bacterial CdiA-CT RNAse A domain-containing protein</fullName>
    </recommendedName>
</protein>
<evidence type="ECO:0008006" key="3">
    <source>
        <dbReference type="Google" id="ProtNLM"/>
    </source>
</evidence>
<evidence type="ECO:0000313" key="1">
    <source>
        <dbReference type="EMBL" id="MFC3101496.1"/>
    </source>
</evidence>
<name>A0ABV7EHT8_9SPHN</name>
<evidence type="ECO:0000313" key="2">
    <source>
        <dbReference type="Proteomes" id="UP001595378"/>
    </source>
</evidence>
<comment type="caution">
    <text evidence="1">The sequence shown here is derived from an EMBL/GenBank/DDBJ whole genome shotgun (WGS) entry which is preliminary data.</text>
</comment>